<feature type="compositionally biased region" description="Polar residues" evidence="1">
    <location>
        <begin position="286"/>
        <end position="297"/>
    </location>
</feature>
<dbReference type="STRING" id="1664694.A0A0N0NIA1"/>
<dbReference type="InterPro" id="IPR018712">
    <property type="entry name" value="Tle1-like_cat"/>
</dbReference>
<dbReference type="GeneID" id="28736808"/>
<dbReference type="AlphaFoldDB" id="A0A0N0NIA1"/>
<proteinExistence type="predicted"/>
<evidence type="ECO:0000313" key="4">
    <source>
        <dbReference type="Proteomes" id="UP000038010"/>
    </source>
</evidence>
<evidence type="ECO:0000256" key="1">
    <source>
        <dbReference type="SAM" id="MobiDB-lite"/>
    </source>
</evidence>
<dbReference type="OrthoDB" id="3162439at2759"/>
<dbReference type="EMBL" id="LFJN01000038">
    <property type="protein sequence ID" value="KPI35601.1"/>
    <property type="molecule type" value="Genomic_DNA"/>
</dbReference>
<sequence length="555" mass="62568">MSSTRPDGIKRDSFVLCFDGTGNTYTGDERDSNVLRIYRLLDRSEPKQYSWYNAGLGTYIEAPNTNAASPYNKVKSAWIKANDLAFGANVGEHVMAGYKFLMNFQTRKGGKSKKDRQETLKLYNFMKGFRETFCRPVRRIRFIGLFDTVNSVPQFEVPFLGRKAFPYTAKTSAKLIRHAVSIDERRAKFRVDLIAGNPPEKEKHQQNRPKSHRYLSDLPSMYQPKDQPDSDKKGLPLLKWKLFGASTEGNAKDHEAPAAEGGTTAIEPPATGDRDKFPKRNAAFTPDSNLSASNESLSGKGGTQKSEVPLKRHDLRRRFSDLHDPQDVLEVWFAGNHSDIGGGYRKHRTETWPCAHQALVWMVQEAQKAGLIFDEEKLLALNCTPQKSDANGKPDKKQRERFGAALHASATTGFVHDCLRYHKGFSGVSVAGWKILECLPFRRMDLQPDGSWKAINWPLPRGEVRDIPRDAKIHNSVIERMEKNKKYRPGNLIMLGEGGRGQRVAPKRLGMGEWVSLQNAGDQVNEIFVSKAWADEKDLVAQHGVGRWLHPFSQG</sequence>
<comment type="caution">
    <text evidence="3">The sequence shown here is derived from an EMBL/GenBank/DDBJ whole genome shotgun (WGS) entry which is preliminary data.</text>
</comment>
<accession>A0A0N0NIA1</accession>
<dbReference type="Proteomes" id="UP000038010">
    <property type="component" value="Unassembled WGS sequence"/>
</dbReference>
<feature type="domain" description="T6SS Phospholipase effector Tle1-like catalytic" evidence="2">
    <location>
        <begin position="112"/>
        <end position="365"/>
    </location>
</feature>
<protein>
    <recommendedName>
        <fullName evidence="2">T6SS Phospholipase effector Tle1-like catalytic domain-containing protein</fullName>
    </recommendedName>
</protein>
<organism evidence="3 4">
    <name type="scientific">Cyphellophora attinorum</name>
    <dbReference type="NCBI Taxonomy" id="1664694"/>
    <lineage>
        <taxon>Eukaryota</taxon>
        <taxon>Fungi</taxon>
        <taxon>Dikarya</taxon>
        <taxon>Ascomycota</taxon>
        <taxon>Pezizomycotina</taxon>
        <taxon>Eurotiomycetes</taxon>
        <taxon>Chaetothyriomycetidae</taxon>
        <taxon>Chaetothyriales</taxon>
        <taxon>Cyphellophoraceae</taxon>
        <taxon>Cyphellophora</taxon>
    </lineage>
</organism>
<gene>
    <name evidence="3" type="ORF">AB675_4768</name>
</gene>
<dbReference type="VEuPathDB" id="FungiDB:AB675_4768"/>
<feature type="domain" description="T6SS Phospholipase effector Tle1-like catalytic" evidence="2">
    <location>
        <begin position="14"/>
        <end position="104"/>
    </location>
</feature>
<evidence type="ECO:0000259" key="2">
    <source>
        <dbReference type="Pfam" id="PF09994"/>
    </source>
</evidence>
<dbReference type="PANTHER" id="PTHR33840">
    <property type="match status" value="1"/>
</dbReference>
<feature type="region of interest" description="Disordered" evidence="1">
    <location>
        <begin position="248"/>
        <end position="311"/>
    </location>
</feature>
<dbReference type="RefSeq" id="XP_017995564.1">
    <property type="nucleotide sequence ID" value="XM_018144929.1"/>
</dbReference>
<reference evidence="3 4" key="1">
    <citation type="submission" date="2015-06" db="EMBL/GenBank/DDBJ databases">
        <title>Draft genome of the ant-associated black yeast Phialophora attae CBS 131958.</title>
        <authorList>
            <person name="Moreno L.F."/>
            <person name="Stielow B.J."/>
            <person name="de Hoog S."/>
            <person name="Vicente V.A."/>
            <person name="Weiss V.A."/>
            <person name="de Vries M."/>
            <person name="Cruz L.M."/>
            <person name="Souza E.M."/>
        </authorList>
    </citation>
    <scope>NUCLEOTIDE SEQUENCE [LARGE SCALE GENOMIC DNA]</scope>
    <source>
        <strain evidence="3 4">CBS 131958</strain>
    </source>
</reference>
<dbReference type="PANTHER" id="PTHR33840:SF2">
    <property type="entry name" value="TLE1 PHOSPHOLIPASE DOMAIN-CONTAINING PROTEIN"/>
    <property type="match status" value="1"/>
</dbReference>
<feature type="region of interest" description="Disordered" evidence="1">
    <location>
        <begin position="193"/>
        <end position="234"/>
    </location>
</feature>
<keyword evidence="4" id="KW-1185">Reference proteome</keyword>
<name>A0A0N0NIA1_9EURO</name>
<dbReference type="Pfam" id="PF09994">
    <property type="entry name" value="T6SS_Tle1-like_cat"/>
    <property type="match status" value="2"/>
</dbReference>
<evidence type="ECO:0000313" key="3">
    <source>
        <dbReference type="EMBL" id="KPI35601.1"/>
    </source>
</evidence>